<dbReference type="AlphaFoldDB" id="A0A150N4J5"/>
<evidence type="ECO:0000313" key="2">
    <source>
        <dbReference type="Proteomes" id="UP000075324"/>
    </source>
</evidence>
<proteinExistence type="predicted"/>
<dbReference type="EMBL" id="LQYW01000033">
    <property type="protein sequence ID" value="KYD31625.1"/>
    <property type="molecule type" value="Genomic_DNA"/>
</dbReference>
<organism evidence="1 2">
    <name type="scientific">Parageobacillus toebii</name>
    <dbReference type="NCBI Taxonomy" id="153151"/>
    <lineage>
        <taxon>Bacteria</taxon>
        <taxon>Bacillati</taxon>
        <taxon>Bacillota</taxon>
        <taxon>Bacilli</taxon>
        <taxon>Bacillales</taxon>
        <taxon>Anoxybacillaceae</taxon>
        <taxon>Parageobacillus</taxon>
    </lineage>
</organism>
<reference evidence="1 2" key="1">
    <citation type="submission" date="2016-01" db="EMBL/GenBank/DDBJ databases">
        <title>Draft Genome Sequences of Seven Thermophilic Sporeformers Isolated from Foods.</title>
        <authorList>
            <person name="Berendsen E.M."/>
            <person name="Wells-Bennik M.H."/>
            <person name="Krawcyk A.O."/>
            <person name="De Jong A."/>
            <person name="Holsappel S."/>
            <person name="Eijlander R.T."/>
            <person name="Kuipers O.P."/>
        </authorList>
    </citation>
    <scope>NUCLEOTIDE SEQUENCE [LARGE SCALE GENOMIC DNA]</scope>
    <source>
        <strain evidence="1 2">B4110</strain>
    </source>
</reference>
<dbReference type="Proteomes" id="UP000075324">
    <property type="component" value="Unassembled WGS sequence"/>
</dbReference>
<evidence type="ECO:0000313" key="1">
    <source>
        <dbReference type="EMBL" id="KYD31625.1"/>
    </source>
</evidence>
<dbReference type="PATRIC" id="fig|153151.4.peg.2210"/>
<name>A0A150N4J5_9BACL</name>
<gene>
    <name evidence="1" type="ORF">B4110_3340</name>
</gene>
<comment type="caution">
    <text evidence="1">The sequence shown here is derived from an EMBL/GenBank/DDBJ whole genome shotgun (WGS) entry which is preliminary data.</text>
</comment>
<sequence>MELLSATHIASTLGLPPLMSRTSIRIPFFMPNQNPGSSPKGALGFFKTCHISFSKEKSANP</sequence>
<accession>A0A150N4J5</accession>
<protein>
    <submittedName>
        <fullName evidence="1">Uncharacterized protein</fullName>
    </submittedName>
</protein>